<name>A0A2A5AFZ8_9GAMM</name>
<evidence type="ECO:0000313" key="1">
    <source>
        <dbReference type="EMBL" id="PCJ18257.1"/>
    </source>
</evidence>
<reference evidence="2" key="1">
    <citation type="submission" date="2017-08" db="EMBL/GenBank/DDBJ databases">
        <title>A dynamic microbial community with high functional redundancy inhabits the cold, oxic subseafloor aquifer.</title>
        <authorList>
            <person name="Tully B.J."/>
            <person name="Wheat C.G."/>
            <person name="Glazer B.T."/>
            <person name="Huber J.A."/>
        </authorList>
    </citation>
    <scope>NUCLEOTIDE SEQUENCE [LARGE SCALE GENOMIC DNA]</scope>
</reference>
<dbReference type="Proteomes" id="UP000218327">
    <property type="component" value="Unassembled WGS sequence"/>
</dbReference>
<proteinExistence type="predicted"/>
<accession>A0A2A5AFZ8</accession>
<dbReference type="InterPro" id="IPR029063">
    <property type="entry name" value="SAM-dependent_MTases_sf"/>
</dbReference>
<dbReference type="EMBL" id="NVVJ01000101">
    <property type="protein sequence ID" value="PCJ18257.1"/>
    <property type="molecule type" value="Genomic_DNA"/>
</dbReference>
<comment type="caution">
    <text evidence="1">The sequence shown here is derived from an EMBL/GenBank/DDBJ whole genome shotgun (WGS) entry which is preliminary data.</text>
</comment>
<dbReference type="Gene3D" id="3.40.50.150">
    <property type="entry name" value="Vaccinia Virus protein VP39"/>
    <property type="match status" value="1"/>
</dbReference>
<protein>
    <recommendedName>
        <fullName evidence="3">Methyltransferase</fullName>
    </recommendedName>
</protein>
<sequence length="214" mass="23859">MTHATKIPSMLPDSIQAYMTELAAKWTGQGSVVECGAWLGATTAALCDGLVSAGYDRKIHVYDRWEANGAECGKAGRQGVPIEDGQNTLGVLMELLGDHARMVSPHRGRIERAQWSAVEPIELFVLDACKYEAVFMPTIMTFAKAWIPGVTTVAFMDHHFYQRYDVGSAEHDRYSIHARWLEAHAESFSVVRDFAPDEPMILRYVKPIDWGVTV</sequence>
<dbReference type="AlphaFoldDB" id="A0A2A5AFZ8"/>
<gene>
    <name evidence="1" type="ORF">COA96_16690</name>
</gene>
<evidence type="ECO:0000313" key="2">
    <source>
        <dbReference type="Proteomes" id="UP000218327"/>
    </source>
</evidence>
<evidence type="ECO:0008006" key="3">
    <source>
        <dbReference type="Google" id="ProtNLM"/>
    </source>
</evidence>
<organism evidence="1 2">
    <name type="scientific">SAR86 cluster bacterium</name>
    <dbReference type="NCBI Taxonomy" id="2030880"/>
    <lineage>
        <taxon>Bacteria</taxon>
        <taxon>Pseudomonadati</taxon>
        <taxon>Pseudomonadota</taxon>
        <taxon>Gammaproteobacteria</taxon>
        <taxon>SAR86 cluster</taxon>
    </lineage>
</organism>